<keyword evidence="2" id="KW-1185">Reference proteome</keyword>
<accession>A0A964E1J5</accession>
<proteinExistence type="predicted"/>
<evidence type="ECO:0000313" key="1">
    <source>
        <dbReference type="EMBL" id="MCB8878431.1"/>
    </source>
</evidence>
<dbReference type="InterPro" id="IPR018684">
    <property type="entry name" value="DUF2171"/>
</dbReference>
<reference evidence="1" key="1">
    <citation type="journal article" date="2021" name="Microorganisms">
        <title>Acidisoma silvae sp. nov. and Acidisomacellulosilytica sp. nov., Two Acidophilic Bacteria Isolated from Decaying Wood, Hydrolyzing Cellulose and Producing Poly-3-hydroxybutyrate.</title>
        <authorList>
            <person name="Mieszkin S."/>
            <person name="Pouder E."/>
            <person name="Uroz S."/>
            <person name="Simon-Colin C."/>
            <person name="Alain K."/>
        </authorList>
    </citation>
    <scope>NUCLEOTIDE SEQUENCE</scope>
    <source>
        <strain evidence="1">HW T2.11</strain>
    </source>
</reference>
<name>A0A964E1J5_9PROT</name>
<organism evidence="1 2">
    <name type="scientific">Acidisoma silvae</name>
    <dbReference type="NCBI Taxonomy" id="2802396"/>
    <lineage>
        <taxon>Bacteria</taxon>
        <taxon>Pseudomonadati</taxon>
        <taxon>Pseudomonadota</taxon>
        <taxon>Alphaproteobacteria</taxon>
        <taxon>Acetobacterales</taxon>
        <taxon>Acidocellaceae</taxon>
        <taxon>Acidisoma</taxon>
    </lineage>
</organism>
<dbReference type="RefSeq" id="WP_227324074.1">
    <property type="nucleotide sequence ID" value="NZ_JAESVB010000035.1"/>
</dbReference>
<evidence type="ECO:0000313" key="2">
    <source>
        <dbReference type="Proteomes" id="UP000708298"/>
    </source>
</evidence>
<comment type="caution">
    <text evidence="1">The sequence shown here is derived from an EMBL/GenBank/DDBJ whole genome shotgun (WGS) entry which is preliminary data.</text>
</comment>
<dbReference type="Pfam" id="PF09939">
    <property type="entry name" value="DUF2171"/>
    <property type="match status" value="1"/>
</dbReference>
<sequence>MEIAGSDGEHIGTVDKVENDQIKLTKTDSSDHQHHFLHFDLVDRIEDNRLYLKVTKSEALAERS</sequence>
<dbReference type="AlphaFoldDB" id="A0A964E1J5"/>
<dbReference type="EMBL" id="JAESVB010000035">
    <property type="protein sequence ID" value="MCB8878431.1"/>
    <property type="molecule type" value="Genomic_DNA"/>
</dbReference>
<protein>
    <submittedName>
        <fullName evidence="1">DUF2171 domain-containing protein</fullName>
    </submittedName>
</protein>
<reference evidence="1" key="2">
    <citation type="submission" date="2021-01" db="EMBL/GenBank/DDBJ databases">
        <authorList>
            <person name="Mieszkin S."/>
            <person name="Pouder E."/>
            <person name="Alain K."/>
        </authorList>
    </citation>
    <scope>NUCLEOTIDE SEQUENCE</scope>
    <source>
        <strain evidence="1">HW T2.11</strain>
    </source>
</reference>
<dbReference type="Proteomes" id="UP000708298">
    <property type="component" value="Unassembled WGS sequence"/>
</dbReference>
<gene>
    <name evidence="1" type="ORF">ASILVAE211_24865</name>
</gene>